<gene>
    <name evidence="2" type="ORF">OESDEN_07126</name>
</gene>
<dbReference type="OrthoDB" id="6058203at2759"/>
<sequence length="100" mass="11684">MLLYLPYPEHPARNKQYSFKDVGCLDATRVKLLNRPASDDYVHANYVSTPTCTRRFICTQAPLESTCKDFWQMCIQDRVEYIVMLCNFFEKVCPSCFPVT</sequence>
<dbReference type="PRINTS" id="PR00700">
    <property type="entry name" value="PRTYPHPHTASE"/>
</dbReference>
<dbReference type="SUPFAM" id="SSF52799">
    <property type="entry name" value="(Phosphotyrosine protein) phosphatases II"/>
    <property type="match status" value="1"/>
</dbReference>
<dbReference type="InterPro" id="IPR029021">
    <property type="entry name" value="Prot-tyrosine_phosphatase-like"/>
</dbReference>
<reference evidence="2 3" key="1">
    <citation type="submission" date="2014-03" db="EMBL/GenBank/DDBJ databases">
        <title>Draft genome of the hookworm Oesophagostomum dentatum.</title>
        <authorList>
            <person name="Mitreva M."/>
        </authorList>
    </citation>
    <scope>NUCLEOTIDE SEQUENCE [LARGE SCALE GENOMIC DNA]</scope>
    <source>
        <strain evidence="2 3">OD-Hann</strain>
    </source>
</reference>
<dbReference type="Proteomes" id="UP000053660">
    <property type="component" value="Unassembled WGS sequence"/>
</dbReference>
<dbReference type="Pfam" id="PF00102">
    <property type="entry name" value="Y_phosphatase"/>
    <property type="match status" value="1"/>
</dbReference>
<evidence type="ECO:0000259" key="1">
    <source>
        <dbReference type="PROSITE" id="PS50055"/>
    </source>
</evidence>
<feature type="domain" description="Tyrosine-protein phosphatase" evidence="1">
    <location>
        <begin position="8"/>
        <end position="100"/>
    </location>
</feature>
<name>A0A0B1T5V8_OESDE</name>
<evidence type="ECO:0000313" key="2">
    <source>
        <dbReference type="EMBL" id="KHJ92968.1"/>
    </source>
</evidence>
<dbReference type="Gene3D" id="3.90.190.10">
    <property type="entry name" value="Protein tyrosine phosphatase superfamily"/>
    <property type="match status" value="1"/>
</dbReference>
<dbReference type="InterPro" id="IPR000242">
    <property type="entry name" value="PTP_cat"/>
</dbReference>
<dbReference type="InterPro" id="IPR052782">
    <property type="entry name" value="Oocyte-zygote_transition_reg"/>
</dbReference>
<dbReference type="AlphaFoldDB" id="A0A0B1T5V8"/>
<protein>
    <recommendedName>
        <fullName evidence="1">Tyrosine-protein phosphatase domain-containing protein</fullName>
    </recommendedName>
</protein>
<dbReference type="PROSITE" id="PS50055">
    <property type="entry name" value="TYR_PHOSPHATASE_PTP"/>
    <property type="match status" value="1"/>
</dbReference>
<evidence type="ECO:0000313" key="3">
    <source>
        <dbReference type="Proteomes" id="UP000053660"/>
    </source>
</evidence>
<proteinExistence type="predicted"/>
<dbReference type="EMBL" id="KN551021">
    <property type="protein sequence ID" value="KHJ92968.1"/>
    <property type="molecule type" value="Genomic_DNA"/>
</dbReference>
<dbReference type="PANTHER" id="PTHR46163">
    <property type="entry name" value="TYROSINE-PROTEIN PHOSPHATASE-RELATED"/>
    <property type="match status" value="1"/>
</dbReference>
<dbReference type="PANTHER" id="PTHR46163:SF5">
    <property type="entry name" value="TYROSINE-PROTEIN PHOSPHATASE"/>
    <property type="match status" value="1"/>
</dbReference>
<keyword evidence="3" id="KW-1185">Reference proteome</keyword>
<accession>A0A0B1T5V8</accession>
<organism evidence="2 3">
    <name type="scientific">Oesophagostomum dentatum</name>
    <name type="common">Nodular worm</name>
    <dbReference type="NCBI Taxonomy" id="61180"/>
    <lineage>
        <taxon>Eukaryota</taxon>
        <taxon>Metazoa</taxon>
        <taxon>Ecdysozoa</taxon>
        <taxon>Nematoda</taxon>
        <taxon>Chromadorea</taxon>
        <taxon>Rhabditida</taxon>
        <taxon>Rhabditina</taxon>
        <taxon>Rhabditomorpha</taxon>
        <taxon>Strongyloidea</taxon>
        <taxon>Strongylidae</taxon>
        <taxon>Oesophagostomum</taxon>
    </lineage>
</organism>
<dbReference type="GO" id="GO:0004725">
    <property type="term" value="F:protein tyrosine phosphatase activity"/>
    <property type="evidence" value="ECO:0007669"/>
    <property type="project" value="InterPro"/>
</dbReference>